<feature type="compositionally biased region" description="Basic and acidic residues" evidence="1">
    <location>
        <begin position="247"/>
        <end position="256"/>
    </location>
</feature>
<sequence length="438" mass="47693">MPLCKPTIAAGSKLQWVTIKQDTHLALQECKIVGKSWWSSGDVSWGYRVIITATETQIAYAGDITQIVTDWEVLQKLVSEEPPLDPESSPAASAEVIERMLQRRWDEKQGGKEKQDGAESQSGKEKEKEAIVTDSSSSSSSSNTLSAEVKPTFEKRSSSRIFFRSGSTSNAIKRLAVGASESSPFPGIPLHREDQPSPRLGGGPNSPRARAATTIESPRSAAMGRSRDEESTTKPIPEAASAQNDQSGREREMREKYERSLNALKDKVAAPQHDDHYRVYVDCINSILHELQAVKNINGKGSPDEVQTTVEVLCQLSRTSLDAARMLVAQQKATRERVGVTMQVTAAEEEGSSSRPATEDEQQKAKEGQGDAEVGSGDTEKAMNSSAVDPSEQAKQEVDKNSSDDDAKKRLQRCVELFTAANKSLASMTQPPSDVAQE</sequence>
<feature type="region of interest" description="Disordered" evidence="1">
    <location>
        <begin position="345"/>
        <end position="407"/>
    </location>
</feature>
<evidence type="ECO:0000313" key="2">
    <source>
        <dbReference type="EMBL" id="ELR24238.1"/>
    </source>
</evidence>
<feature type="compositionally biased region" description="Basic and acidic residues" evidence="1">
    <location>
        <begin position="357"/>
        <end position="369"/>
    </location>
</feature>
<name>L8HHQ5_ACACF</name>
<dbReference type="EMBL" id="KB007835">
    <property type="protein sequence ID" value="ELR24238.1"/>
    <property type="molecule type" value="Genomic_DNA"/>
</dbReference>
<feature type="compositionally biased region" description="Basic and acidic residues" evidence="1">
    <location>
        <begin position="105"/>
        <end position="131"/>
    </location>
</feature>
<feature type="region of interest" description="Disordered" evidence="1">
    <location>
        <begin position="105"/>
        <end position="155"/>
    </location>
</feature>
<reference evidence="2 3" key="1">
    <citation type="journal article" date="2013" name="Genome Biol.">
        <title>Genome of Acanthamoeba castellanii highlights extensive lateral gene transfer and early evolution of tyrosine kinase signaling.</title>
        <authorList>
            <person name="Clarke M."/>
            <person name="Lohan A.J."/>
            <person name="Liu B."/>
            <person name="Lagkouvardos I."/>
            <person name="Roy S."/>
            <person name="Zafar N."/>
            <person name="Bertelli C."/>
            <person name="Schilde C."/>
            <person name="Kianianmomeni A."/>
            <person name="Burglin T.R."/>
            <person name="Frech C."/>
            <person name="Turcotte B."/>
            <person name="Kopec K.O."/>
            <person name="Synnott J.M."/>
            <person name="Choo C."/>
            <person name="Paponov I."/>
            <person name="Finkler A."/>
            <person name="Soon Heng Tan C."/>
            <person name="Hutchins A.P."/>
            <person name="Weinmeier T."/>
            <person name="Rattei T."/>
            <person name="Chu J.S."/>
            <person name="Gimenez G."/>
            <person name="Irimia M."/>
            <person name="Rigden D.J."/>
            <person name="Fitzpatrick D.A."/>
            <person name="Lorenzo-Morales J."/>
            <person name="Bateman A."/>
            <person name="Chiu C.H."/>
            <person name="Tang P."/>
            <person name="Hegemann P."/>
            <person name="Fromm H."/>
            <person name="Raoult D."/>
            <person name="Greub G."/>
            <person name="Miranda-Saavedra D."/>
            <person name="Chen N."/>
            <person name="Nash P."/>
            <person name="Ginger M.L."/>
            <person name="Horn M."/>
            <person name="Schaap P."/>
            <person name="Caler L."/>
            <person name="Loftus B."/>
        </authorList>
    </citation>
    <scope>NUCLEOTIDE SEQUENCE [LARGE SCALE GENOMIC DNA]</scope>
    <source>
        <strain evidence="2 3">Neff</strain>
    </source>
</reference>
<evidence type="ECO:0000313" key="3">
    <source>
        <dbReference type="Proteomes" id="UP000011083"/>
    </source>
</evidence>
<dbReference type="KEGG" id="acan:ACA1_272610"/>
<protein>
    <submittedName>
        <fullName evidence="2">Uncharacterized protein</fullName>
    </submittedName>
</protein>
<accession>L8HHQ5</accession>
<dbReference type="RefSeq" id="XP_004353766.1">
    <property type="nucleotide sequence ID" value="XM_004353714.1"/>
</dbReference>
<evidence type="ECO:0000256" key="1">
    <source>
        <dbReference type="SAM" id="MobiDB-lite"/>
    </source>
</evidence>
<feature type="compositionally biased region" description="Basic and acidic residues" evidence="1">
    <location>
        <begin position="392"/>
        <end position="407"/>
    </location>
</feature>
<dbReference type="AlphaFoldDB" id="L8HHQ5"/>
<dbReference type="GeneID" id="14925252"/>
<dbReference type="Proteomes" id="UP000011083">
    <property type="component" value="Unassembled WGS sequence"/>
</dbReference>
<gene>
    <name evidence="2" type="ORF">ACA1_272610</name>
</gene>
<dbReference type="VEuPathDB" id="AmoebaDB:ACA1_272610"/>
<feature type="region of interest" description="Disordered" evidence="1">
    <location>
        <begin position="178"/>
        <end position="256"/>
    </location>
</feature>
<proteinExistence type="predicted"/>
<keyword evidence="3" id="KW-1185">Reference proteome</keyword>
<organism evidence="2 3">
    <name type="scientific">Acanthamoeba castellanii (strain ATCC 30010 / Neff)</name>
    <dbReference type="NCBI Taxonomy" id="1257118"/>
    <lineage>
        <taxon>Eukaryota</taxon>
        <taxon>Amoebozoa</taxon>
        <taxon>Discosea</taxon>
        <taxon>Longamoebia</taxon>
        <taxon>Centramoebida</taxon>
        <taxon>Acanthamoebidae</taxon>
        <taxon>Acanthamoeba</taxon>
    </lineage>
</organism>